<reference evidence="1 2" key="1">
    <citation type="submission" date="2018-10" db="EMBL/GenBank/DDBJ databases">
        <title>A high-quality apple genome assembly.</title>
        <authorList>
            <person name="Hu J."/>
        </authorList>
    </citation>
    <scope>NUCLEOTIDE SEQUENCE [LARGE SCALE GENOMIC DNA]</scope>
    <source>
        <strain evidence="2">cv. HFTH1</strain>
        <tissue evidence="1">Young leaf</tissue>
    </source>
</reference>
<dbReference type="Proteomes" id="UP000290289">
    <property type="component" value="Chromosome 17"/>
</dbReference>
<protein>
    <recommendedName>
        <fullName evidence="3">Reverse transcriptase zinc-binding domain-containing protein</fullName>
    </recommendedName>
</protein>
<evidence type="ECO:0008006" key="3">
    <source>
        <dbReference type="Google" id="ProtNLM"/>
    </source>
</evidence>
<sequence length="214" mass="23665">MTVLKDSSDFLSFSSLTLLRAEAEGEEMAKCVLCGILGESTIHLIRDCAFAKCVWLATPIGIPPSPPYALSMLDWILNWTSYLNLWNFALGLMVLWEIWGARNNGLWNDRMDSPDIIAARGGFHNVILESDSLQIVTLLHNSLNYLSDIGLLIEDSRVILSSTTGAYATMFVAKSIVLLIALHGLPLLQVGHVTGFINLRTSSQIYCLTKLFCN</sequence>
<gene>
    <name evidence="1" type="ORF">DVH24_028274</name>
</gene>
<accession>A0A498HFM5</accession>
<proteinExistence type="predicted"/>
<organism evidence="1 2">
    <name type="scientific">Malus domestica</name>
    <name type="common">Apple</name>
    <name type="synonym">Pyrus malus</name>
    <dbReference type="NCBI Taxonomy" id="3750"/>
    <lineage>
        <taxon>Eukaryota</taxon>
        <taxon>Viridiplantae</taxon>
        <taxon>Streptophyta</taxon>
        <taxon>Embryophyta</taxon>
        <taxon>Tracheophyta</taxon>
        <taxon>Spermatophyta</taxon>
        <taxon>Magnoliopsida</taxon>
        <taxon>eudicotyledons</taxon>
        <taxon>Gunneridae</taxon>
        <taxon>Pentapetalae</taxon>
        <taxon>rosids</taxon>
        <taxon>fabids</taxon>
        <taxon>Rosales</taxon>
        <taxon>Rosaceae</taxon>
        <taxon>Amygdaloideae</taxon>
        <taxon>Maleae</taxon>
        <taxon>Malus</taxon>
    </lineage>
</organism>
<dbReference type="AlphaFoldDB" id="A0A498HFM5"/>
<evidence type="ECO:0000313" key="1">
    <source>
        <dbReference type="EMBL" id="RXH68127.1"/>
    </source>
</evidence>
<name>A0A498HFM5_MALDO</name>
<dbReference type="EMBL" id="RDQH01000343">
    <property type="protein sequence ID" value="RXH68127.1"/>
    <property type="molecule type" value="Genomic_DNA"/>
</dbReference>
<evidence type="ECO:0000313" key="2">
    <source>
        <dbReference type="Proteomes" id="UP000290289"/>
    </source>
</evidence>
<keyword evidence="2" id="KW-1185">Reference proteome</keyword>
<comment type="caution">
    <text evidence="1">The sequence shown here is derived from an EMBL/GenBank/DDBJ whole genome shotgun (WGS) entry which is preliminary data.</text>
</comment>